<reference evidence="9 10" key="1">
    <citation type="submission" date="2022-10" db="EMBL/GenBank/DDBJ databases">
        <title>Draft genome assembly of moderately radiation resistant bacterium Metabacillus halosaccharovorans.</title>
        <authorList>
            <person name="Pal S."/>
            <person name="Gopinathan A."/>
        </authorList>
    </citation>
    <scope>NUCLEOTIDE SEQUENCE [LARGE SCALE GENOMIC DNA]</scope>
    <source>
        <strain evidence="9 10">VITHBRA001</strain>
    </source>
</reference>
<keyword evidence="7 8" id="KW-0472">Membrane</keyword>
<feature type="transmembrane region" description="Helical" evidence="8">
    <location>
        <begin position="57"/>
        <end position="80"/>
    </location>
</feature>
<keyword evidence="10" id="KW-1185">Reference proteome</keyword>
<dbReference type="Pfam" id="PF01899">
    <property type="entry name" value="MNHE"/>
    <property type="match status" value="1"/>
</dbReference>
<keyword evidence="6 8" id="KW-1133">Transmembrane helix</keyword>
<keyword evidence="5 8" id="KW-0812">Transmembrane</keyword>
<evidence type="ECO:0000313" key="10">
    <source>
        <dbReference type="Proteomes" id="UP001526147"/>
    </source>
</evidence>
<name>A0ABT3DNJ9_9BACI</name>
<dbReference type="PANTHER" id="PTHR34584">
    <property type="entry name" value="NA(+)/H(+) ANTIPORTER SUBUNIT E1"/>
    <property type="match status" value="1"/>
</dbReference>
<evidence type="ECO:0000256" key="4">
    <source>
        <dbReference type="ARBA" id="ARBA00022475"/>
    </source>
</evidence>
<dbReference type="RefSeq" id="WP_078435019.1">
    <property type="nucleotide sequence ID" value="NZ_JAMAWP010000003.1"/>
</dbReference>
<accession>A0ABT3DNJ9</accession>
<keyword evidence="3" id="KW-0050">Antiport</keyword>
<evidence type="ECO:0000256" key="7">
    <source>
        <dbReference type="ARBA" id="ARBA00023136"/>
    </source>
</evidence>
<comment type="caution">
    <text evidence="9">The sequence shown here is derived from an EMBL/GenBank/DDBJ whole genome shotgun (WGS) entry which is preliminary data.</text>
</comment>
<dbReference type="NCBIfam" id="NF006517">
    <property type="entry name" value="PRK08965.1-1"/>
    <property type="match status" value="1"/>
</dbReference>
<comment type="similarity">
    <text evidence="2">Belongs to the CPA3 antiporters (TC 2.A.63) subunit E family.</text>
</comment>
<dbReference type="InterPro" id="IPR002758">
    <property type="entry name" value="Cation_antiport_E"/>
</dbReference>
<dbReference type="PANTHER" id="PTHR34584:SF1">
    <property type="entry name" value="NA(+)_H(+) ANTIPORTER SUBUNIT E1"/>
    <property type="match status" value="1"/>
</dbReference>
<proteinExistence type="inferred from homology"/>
<evidence type="ECO:0000256" key="6">
    <source>
        <dbReference type="ARBA" id="ARBA00022989"/>
    </source>
</evidence>
<evidence type="ECO:0000256" key="8">
    <source>
        <dbReference type="SAM" id="Phobius"/>
    </source>
</evidence>
<evidence type="ECO:0000256" key="2">
    <source>
        <dbReference type="ARBA" id="ARBA00006228"/>
    </source>
</evidence>
<evidence type="ECO:0000256" key="1">
    <source>
        <dbReference type="ARBA" id="ARBA00004651"/>
    </source>
</evidence>
<gene>
    <name evidence="9" type="ORF">OIH86_23500</name>
</gene>
<keyword evidence="4" id="KW-1003">Cell membrane</keyword>
<comment type="subcellular location">
    <subcellularLocation>
        <location evidence="1">Cell membrane</location>
        <topology evidence="1">Multi-pass membrane protein</topology>
    </subcellularLocation>
</comment>
<protein>
    <submittedName>
        <fullName evidence="9">Na+/H+ antiporter subunit E</fullName>
    </submittedName>
</protein>
<dbReference type="EMBL" id="JAOYEY010000051">
    <property type="protein sequence ID" value="MCV9888622.1"/>
    <property type="molecule type" value="Genomic_DNA"/>
</dbReference>
<evidence type="ECO:0000256" key="5">
    <source>
        <dbReference type="ARBA" id="ARBA00022692"/>
    </source>
</evidence>
<dbReference type="Proteomes" id="UP001526147">
    <property type="component" value="Unassembled WGS sequence"/>
</dbReference>
<keyword evidence="3" id="KW-0813">Transport</keyword>
<evidence type="ECO:0000313" key="9">
    <source>
        <dbReference type="EMBL" id="MCV9888622.1"/>
    </source>
</evidence>
<sequence>MPLQVLINLFIAFLWMFLQDEWSFLAFFSGYLVGIVVLFILRRFYKQEFYLSKLGSILKLFLVFIRELITSSIFVVGHVIRPKVNLTPGIITVETDLEGDLEVTIFSLLLNLTPGSVVIEVSSDSKVFYIHALDLPKAGESVRKASKIFEKAIKDVTRK</sequence>
<evidence type="ECO:0000256" key="3">
    <source>
        <dbReference type="ARBA" id="ARBA00022449"/>
    </source>
</evidence>
<feature type="transmembrane region" description="Helical" evidence="8">
    <location>
        <begin position="22"/>
        <end position="45"/>
    </location>
</feature>
<dbReference type="PIRSF" id="PIRSF019239">
    <property type="entry name" value="MrpE"/>
    <property type="match status" value="1"/>
</dbReference>
<organism evidence="9 10">
    <name type="scientific">Metabacillus halosaccharovorans</name>
    <dbReference type="NCBI Taxonomy" id="930124"/>
    <lineage>
        <taxon>Bacteria</taxon>
        <taxon>Bacillati</taxon>
        <taxon>Bacillota</taxon>
        <taxon>Bacilli</taxon>
        <taxon>Bacillales</taxon>
        <taxon>Bacillaceae</taxon>
        <taxon>Metabacillus</taxon>
    </lineage>
</organism>